<dbReference type="Proteomes" id="UP000249819">
    <property type="component" value="Unassembled WGS sequence"/>
</dbReference>
<organism evidence="2 3">
    <name type="scientific">Chitinophaga dinghuensis</name>
    <dbReference type="NCBI Taxonomy" id="1539050"/>
    <lineage>
        <taxon>Bacteria</taxon>
        <taxon>Pseudomonadati</taxon>
        <taxon>Bacteroidota</taxon>
        <taxon>Chitinophagia</taxon>
        <taxon>Chitinophagales</taxon>
        <taxon>Chitinophagaceae</taxon>
        <taxon>Chitinophaga</taxon>
    </lineage>
</organism>
<comment type="caution">
    <text evidence="2">The sequence shown here is derived from an EMBL/GenBank/DDBJ whole genome shotgun (WGS) entry which is preliminary data.</text>
</comment>
<feature type="domain" description="CHAD" evidence="1">
    <location>
        <begin position="1"/>
        <end position="272"/>
    </location>
</feature>
<protein>
    <submittedName>
        <fullName evidence="2">CHAD domain-containing protein</fullName>
    </submittedName>
</protein>
<keyword evidence="3" id="KW-1185">Reference proteome</keyword>
<evidence type="ECO:0000313" key="3">
    <source>
        <dbReference type="Proteomes" id="UP000249819"/>
    </source>
</evidence>
<dbReference type="SMART" id="SM00880">
    <property type="entry name" value="CHAD"/>
    <property type="match status" value="1"/>
</dbReference>
<dbReference type="AlphaFoldDB" id="A0A327W2C2"/>
<dbReference type="PANTHER" id="PTHR39339:SF1">
    <property type="entry name" value="CHAD DOMAIN-CONTAINING PROTEIN"/>
    <property type="match status" value="1"/>
</dbReference>
<dbReference type="RefSeq" id="WP_111592048.1">
    <property type="nucleotide sequence ID" value="NZ_QLMA01000003.1"/>
</dbReference>
<name>A0A327W2C2_9BACT</name>
<sequence>MIKATLFDYLQTECTALTAAHDKLLIHPRNPAAVHEQRVGVKKLRAFFALTDQIPHLSFKHGRYLNKLRVLQSIAGIARDAQLQARALGIIEKREKWRFAYAHMILQERQEVAAELLTTASKRLKPGTLKELPNLFRQKLEKVPETRLMADLLEYINDQYREIASPGMRAGHAAWHEVRKQMKAIYYQLSILKPILPADPQYKQMQTFTKRGGELLGNWHDLNELHLFTQNTIRKAKKESLQVPVKALLLLKTLKQNAQEELALSAAYLHKK</sequence>
<dbReference type="PROSITE" id="PS51708">
    <property type="entry name" value="CHAD"/>
    <property type="match status" value="1"/>
</dbReference>
<dbReference type="EMBL" id="QLMA01000003">
    <property type="protein sequence ID" value="RAJ83399.1"/>
    <property type="molecule type" value="Genomic_DNA"/>
</dbReference>
<gene>
    <name evidence="2" type="ORF">CLV59_103366</name>
</gene>
<dbReference type="InterPro" id="IPR007899">
    <property type="entry name" value="CHAD_dom"/>
</dbReference>
<evidence type="ECO:0000313" key="2">
    <source>
        <dbReference type="EMBL" id="RAJ83399.1"/>
    </source>
</evidence>
<dbReference type="OrthoDB" id="1123203at2"/>
<dbReference type="PANTHER" id="PTHR39339">
    <property type="entry name" value="SLR1444 PROTEIN"/>
    <property type="match status" value="1"/>
</dbReference>
<dbReference type="Gene3D" id="1.40.20.10">
    <property type="entry name" value="CHAD domain"/>
    <property type="match status" value="1"/>
</dbReference>
<dbReference type="Pfam" id="PF05235">
    <property type="entry name" value="CHAD"/>
    <property type="match status" value="1"/>
</dbReference>
<reference evidence="2 3" key="1">
    <citation type="submission" date="2018-06" db="EMBL/GenBank/DDBJ databases">
        <title>Genomic Encyclopedia of Archaeal and Bacterial Type Strains, Phase II (KMG-II): from individual species to whole genera.</title>
        <authorList>
            <person name="Goeker M."/>
        </authorList>
    </citation>
    <scope>NUCLEOTIDE SEQUENCE [LARGE SCALE GENOMIC DNA]</scope>
    <source>
        <strain evidence="2 3">DSM 29821</strain>
    </source>
</reference>
<dbReference type="InterPro" id="IPR038186">
    <property type="entry name" value="CHAD_dom_sf"/>
</dbReference>
<proteinExistence type="predicted"/>
<accession>A0A327W2C2</accession>
<evidence type="ECO:0000259" key="1">
    <source>
        <dbReference type="PROSITE" id="PS51708"/>
    </source>
</evidence>